<keyword evidence="8 15" id="KW-0812">Transmembrane</keyword>
<gene>
    <name evidence="18" type="ORF">ACFSX4_02410</name>
</gene>
<evidence type="ECO:0000256" key="13">
    <source>
        <dbReference type="ARBA" id="ARBA00023012"/>
    </source>
</evidence>
<keyword evidence="6" id="KW-0597">Phosphoprotein</keyword>
<dbReference type="CDD" id="cd00075">
    <property type="entry name" value="HATPase"/>
    <property type="match status" value="1"/>
</dbReference>
<dbReference type="PANTHER" id="PTHR45528:SF12">
    <property type="entry name" value="SENSOR HISTIDINE KINASE ARSS"/>
    <property type="match status" value="1"/>
</dbReference>
<dbReference type="PROSITE" id="PS50109">
    <property type="entry name" value="HIS_KIN"/>
    <property type="match status" value="1"/>
</dbReference>
<dbReference type="SUPFAM" id="SSF55874">
    <property type="entry name" value="ATPase domain of HSP90 chaperone/DNA topoisomerase II/histidine kinase"/>
    <property type="match status" value="1"/>
</dbReference>
<dbReference type="Proteomes" id="UP001597519">
    <property type="component" value="Unassembled WGS sequence"/>
</dbReference>
<dbReference type="Gene3D" id="6.10.340.10">
    <property type="match status" value="1"/>
</dbReference>
<dbReference type="InterPro" id="IPR003660">
    <property type="entry name" value="HAMP_dom"/>
</dbReference>
<dbReference type="InterPro" id="IPR036890">
    <property type="entry name" value="HATPase_C_sf"/>
</dbReference>
<protein>
    <recommendedName>
        <fullName evidence="4">Signal transduction histidine-protein kinase ArlS</fullName>
        <ecNumber evidence="3">2.7.13.3</ecNumber>
    </recommendedName>
</protein>
<comment type="subcellular location">
    <subcellularLocation>
        <location evidence="2">Cell membrane</location>
        <topology evidence="2">Multi-pass membrane protein</topology>
    </subcellularLocation>
</comment>
<evidence type="ECO:0000256" key="9">
    <source>
        <dbReference type="ARBA" id="ARBA00022741"/>
    </source>
</evidence>
<dbReference type="InterPro" id="IPR004358">
    <property type="entry name" value="Sig_transdc_His_kin-like_C"/>
</dbReference>
<comment type="caution">
    <text evidence="18">The sequence shown here is derived from an EMBL/GenBank/DDBJ whole genome shotgun (WGS) entry which is preliminary data.</text>
</comment>
<feature type="transmembrane region" description="Helical" evidence="15">
    <location>
        <begin position="149"/>
        <end position="176"/>
    </location>
</feature>
<dbReference type="InterPro" id="IPR005467">
    <property type="entry name" value="His_kinase_dom"/>
</dbReference>
<evidence type="ECO:0000256" key="14">
    <source>
        <dbReference type="ARBA" id="ARBA00023136"/>
    </source>
</evidence>
<dbReference type="SMART" id="SM00304">
    <property type="entry name" value="HAMP"/>
    <property type="match status" value="1"/>
</dbReference>
<dbReference type="InterPro" id="IPR003661">
    <property type="entry name" value="HisK_dim/P_dom"/>
</dbReference>
<evidence type="ECO:0000256" key="12">
    <source>
        <dbReference type="ARBA" id="ARBA00022989"/>
    </source>
</evidence>
<dbReference type="InterPro" id="IPR036097">
    <property type="entry name" value="HisK_dim/P_sf"/>
</dbReference>
<evidence type="ECO:0000313" key="19">
    <source>
        <dbReference type="Proteomes" id="UP001597519"/>
    </source>
</evidence>
<evidence type="ECO:0000256" key="2">
    <source>
        <dbReference type="ARBA" id="ARBA00004651"/>
    </source>
</evidence>
<dbReference type="InterPro" id="IPR003594">
    <property type="entry name" value="HATPase_dom"/>
</dbReference>
<dbReference type="Pfam" id="PF18719">
    <property type="entry name" value="ArlS_N"/>
    <property type="match status" value="1"/>
</dbReference>
<evidence type="ECO:0000256" key="3">
    <source>
        <dbReference type="ARBA" id="ARBA00012438"/>
    </source>
</evidence>
<dbReference type="CDD" id="cd06225">
    <property type="entry name" value="HAMP"/>
    <property type="match status" value="1"/>
</dbReference>
<feature type="domain" description="Histidine kinase" evidence="16">
    <location>
        <begin position="239"/>
        <end position="454"/>
    </location>
</feature>
<proteinExistence type="predicted"/>
<evidence type="ECO:0000256" key="5">
    <source>
        <dbReference type="ARBA" id="ARBA00022475"/>
    </source>
</evidence>
<dbReference type="InterPro" id="IPR041610">
    <property type="entry name" value="ArlS_N"/>
</dbReference>
<dbReference type="Pfam" id="PF00672">
    <property type="entry name" value="HAMP"/>
    <property type="match status" value="1"/>
</dbReference>
<dbReference type="EMBL" id="JBHUOQ010000001">
    <property type="protein sequence ID" value="MFD2829302.1"/>
    <property type="molecule type" value="Genomic_DNA"/>
</dbReference>
<dbReference type="InterPro" id="IPR050398">
    <property type="entry name" value="HssS/ArlS-like"/>
</dbReference>
<evidence type="ECO:0000256" key="6">
    <source>
        <dbReference type="ARBA" id="ARBA00022553"/>
    </source>
</evidence>
<dbReference type="CDD" id="cd00082">
    <property type="entry name" value="HisKA"/>
    <property type="match status" value="1"/>
</dbReference>
<keyword evidence="5" id="KW-1003">Cell membrane</keyword>
<keyword evidence="13" id="KW-0902">Two-component regulatory system</keyword>
<evidence type="ECO:0000259" key="17">
    <source>
        <dbReference type="PROSITE" id="PS50885"/>
    </source>
</evidence>
<dbReference type="Gene3D" id="1.10.287.130">
    <property type="match status" value="1"/>
</dbReference>
<dbReference type="SMART" id="SM00388">
    <property type="entry name" value="HisKA"/>
    <property type="match status" value="1"/>
</dbReference>
<evidence type="ECO:0000256" key="8">
    <source>
        <dbReference type="ARBA" id="ARBA00022692"/>
    </source>
</evidence>
<dbReference type="EC" id="2.7.13.3" evidence="3"/>
<evidence type="ECO:0000256" key="11">
    <source>
        <dbReference type="ARBA" id="ARBA00022840"/>
    </source>
</evidence>
<dbReference type="Pfam" id="PF02518">
    <property type="entry name" value="HATPase_c"/>
    <property type="match status" value="1"/>
</dbReference>
<dbReference type="SUPFAM" id="SSF158472">
    <property type="entry name" value="HAMP domain-like"/>
    <property type="match status" value="1"/>
</dbReference>
<keyword evidence="19" id="KW-1185">Reference proteome</keyword>
<evidence type="ECO:0000256" key="7">
    <source>
        <dbReference type="ARBA" id="ARBA00022679"/>
    </source>
</evidence>
<dbReference type="RefSeq" id="WP_377771189.1">
    <property type="nucleotide sequence ID" value="NZ_JBHUOQ010000001.1"/>
</dbReference>
<name>A0ABW5WS08_9STAP</name>
<keyword evidence="10" id="KW-0418">Kinase</keyword>
<dbReference type="PANTHER" id="PTHR45528">
    <property type="entry name" value="SENSOR HISTIDINE KINASE CPXA"/>
    <property type="match status" value="1"/>
</dbReference>
<accession>A0ABW5WS08</accession>
<evidence type="ECO:0000256" key="10">
    <source>
        <dbReference type="ARBA" id="ARBA00022777"/>
    </source>
</evidence>
<keyword evidence="14 15" id="KW-0472">Membrane</keyword>
<organism evidence="18 19">
    <name type="scientific">Corticicoccus populi</name>
    <dbReference type="NCBI Taxonomy" id="1812821"/>
    <lineage>
        <taxon>Bacteria</taxon>
        <taxon>Bacillati</taxon>
        <taxon>Bacillota</taxon>
        <taxon>Bacilli</taxon>
        <taxon>Bacillales</taxon>
        <taxon>Staphylococcaceae</taxon>
        <taxon>Corticicoccus</taxon>
    </lineage>
</organism>
<sequence>MNKNSLKYKWLRLSTLIISFTYLIFSSLLIYFMSLYLKDQEESFLNQSLNEVTNLYESQFSNTISRNEIITSLYDNQIMILYTAGGDVVETEPSTFEYADEIRFVPVLENTIESLETSEGSFLIGRARIDSRFWDGYVTIIHPLDNYNLIIRTMILIALFIGFLSILFTSIISYFFSTQMVRPLRSITNQLKRIENEGFSERLKFKTGASETDYMVESFNNMMDSLEGSYNQQKQFVEDASHELRTPLQIIQGHLKLISRWGKNDPKVLDESLDISIDELHRINKLVEELLILTKNEEKVAESLDEVNVNREIESRVNSLKKVHPDYTFDINLDGDEIYLKTATHHFEQMLTIFLDNAVKYDQQNKYIEISTESGKDTFDIIIKDHGIGIPSEDIENVFNRFYRVDKSRSRQQGGNGLGLSIAKKLVENYNGSVWVESEKGAFTKVIVRFPRIINRMRK</sequence>
<evidence type="ECO:0000256" key="4">
    <source>
        <dbReference type="ARBA" id="ARBA00015735"/>
    </source>
</evidence>
<reference evidence="19" key="1">
    <citation type="journal article" date="2019" name="Int. J. Syst. Evol. Microbiol.">
        <title>The Global Catalogue of Microorganisms (GCM) 10K type strain sequencing project: providing services to taxonomists for standard genome sequencing and annotation.</title>
        <authorList>
            <consortium name="The Broad Institute Genomics Platform"/>
            <consortium name="The Broad Institute Genome Sequencing Center for Infectious Disease"/>
            <person name="Wu L."/>
            <person name="Ma J."/>
        </authorList>
    </citation>
    <scope>NUCLEOTIDE SEQUENCE [LARGE SCALE GENOMIC DNA]</scope>
    <source>
        <strain evidence="19">KCTC 33575</strain>
    </source>
</reference>
<dbReference type="PROSITE" id="PS50885">
    <property type="entry name" value="HAMP"/>
    <property type="match status" value="1"/>
</dbReference>
<evidence type="ECO:0000313" key="18">
    <source>
        <dbReference type="EMBL" id="MFD2829302.1"/>
    </source>
</evidence>
<feature type="transmembrane region" description="Helical" evidence="15">
    <location>
        <begin position="12"/>
        <end position="37"/>
    </location>
</feature>
<keyword evidence="9" id="KW-0547">Nucleotide-binding</keyword>
<feature type="domain" description="HAMP" evidence="17">
    <location>
        <begin position="178"/>
        <end position="231"/>
    </location>
</feature>
<keyword evidence="11 18" id="KW-0067">ATP-binding</keyword>
<dbReference type="Gene3D" id="3.30.565.10">
    <property type="entry name" value="Histidine kinase-like ATPase, C-terminal domain"/>
    <property type="match status" value="1"/>
</dbReference>
<evidence type="ECO:0000256" key="1">
    <source>
        <dbReference type="ARBA" id="ARBA00000085"/>
    </source>
</evidence>
<dbReference type="Pfam" id="PF00512">
    <property type="entry name" value="HisKA"/>
    <property type="match status" value="1"/>
</dbReference>
<keyword evidence="7" id="KW-0808">Transferase</keyword>
<comment type="catalytic activity">
    <reaction evidence="1">
        <text>ATP + protein L-histidine = ADP + protein N-phospho-L-histidine.</text>
        <dbReference type="EC" id="2.7.13.3"/>
    </reaction>
</comment>
<evidence type="ECO:0000256" key="15">
    <source>
        <dbReference type="SAM" id="Phobius"/>
    </source>
</evidence>
<dbReference type="PRINTS" id="PR00344">
    <property type="entry name" value="BCTRLSENSOR"/>
</dbReference>
<keyword evidence="12 15" id="KW-1133">Transmembrane helix</keyword>
<evidence type="ECO:0000259" key="16">
    <source>
        <dbReference type="PROSITE" id="PS50109"/>
    </source>
</evidence>
<dbReference type="SUPFAM" id="SSF47384">
    <property type="entry name" value="Homodimeric domain of signal transducing histidine kinase"/>
    <property type="match status" value="1"/>
</dbReference>
<dbReference type="GO" id="GO:0005524">
    <property type="term" value="F:ATP binding"/>
    <property type="evidence" value="ECO:0007669"/>
    <property type="project" value="UniProtKB-KW"/>
</dbReference>
<dbReference type="SMART" id="SM00387">
    <property type="entry name" value="HATPase_c"/>
    <property type="match status" value="1"/>
</dbReference>